<evidence type="ECO:0000313" key="3">
    <source>
        <dbReference type="Proteomes" id="UP000769780"/>
    </source>
</evidence>
<proteinExistence type="predicted"/>
<dbReference type="RefSeq" id="WP_221874324.1">
    <property type="nucleotide sequence ID" value="NZ_JACWFH010000019.1"/>
</dbReference>
<sequence length="486" mass="56030">MASILHKLQPFLPVEVYQTYADYEGYELFAKKTNQQIGMYTLNQQGEISSFSLDGEAEEGKFSKQELVEVAANFIETFHPDKKDEYELSAIIDFDNPYMISYEKRDEKYGLFLHSEGFTVSVATNGQIQQFFYAKEEYQILYPDTIISEEKALETYMEHLSFDLTITKFDPEVFKNGDNHIHLSYSVNEHAFDIPADGGEPATLNEEIDWKPISPQAPPKDELYQLIGVTSKHKQLEVIEDENKTIECWSLRDDPGHVNSDMDEVNAHIIKLCFGQKSGHLLQVTNGEQVDQDRNQIGIGEAKQKALDVMFKLFPDADKRFRLEVLEDHVEDDYLFEEENHEELGESFDEESEEDFVDEDESSLEDNYTFYFHLQFKGVRVDDCVSIIGIGKHSGKVNHFQLNVLEEAEYQQLPSKPVISQEEAKRMYKDLIKMELLFVREYDENYQAIYTLSYSPSFPATVGHVRAIDAITGKAMYVDVGDATFY</sequence>
<organism evidence="2 3">
    <name type="scientific">Mesobacillus maritimus</name>
    <dbReference type="NCBI Taxonomy" id="1643336"/>
    <lineage>
        <taxon>Bacteria</taxon>
        <taxon>Bacillati</taxon>
        <taxon>Bacillota</taxon>
        <taxon>Bacilli</taxon>
        <taxon>Bacillales</taxon>
        <taxon>Bacillaceae</taxon>
        <taxon>Mesobacillus</taxon>
    </lineage>
</organism>
<evidence type="ECO:0000259" key="1">
    <source>
        <dbReference type="Pfam" id="PF16244"/>
    </source>
</evidence>
<dbReference type="Proteomes" id="UP000769780">
    <property type="component" value="Unassembled WGS sequence"/>
</dbReference>
<gene>
    <name evidence="2" type="ORF">H0185_14975</name>
</gene>
<feature type="domain" description="YcdB/YcdC repeated" evidence="1">
    <location>
        <begin position="32"/>
        <end position="133"/>
    </location>
</feature>
<evidence type="ECO:0000313" key="2">
    <source>
        <dbReference type="EMBL" id="MBY0098102.1"/>
    </source>
</evidence>
<keyword evidence="3" id="KW-1185">Reference proteome</keyword>
<dbReference type="Pfam" id="PF16244">
    <property type="entry name" value="DUF4901"/>
    <property type="match status" value="1"/>
</dbReference>
<dbReference type="InterPro" id="IPR032599">
    <property type="entry name" value="YcdB/YcdC_rep_domain"/>
</dbReference>
<protein>
    <recommendedName>
        <fullName evidence="1">YcdB/YcdC repeated domain-containing protein</fullName>
    </recommendedName>
</protein>
<reference evidence="2 3" key="1">
    <citation type="submission" date="2020-07" db="EMBL/GenBank/DDBJ databases">
        <title>Fungal Genomes of the International Space Station.</title>
        <authorList>
            <person name="Seuylemezian A."/>
            <person name="Singh N.K."/>
            <person name="Wood J."/>
            <person name="Venkateswaran K."/>
        </authorList>
    </citation>
    <scope>NUCLEOTIDE SEQUENCE [LARGE SCALE GENOMIC DNA]</scope>
    <source>
        <strain evidence="2 3">PL-B2</strain>
    </source>
</reference>
<name>A0ABS7K757_9BACI</name>
<comment type="caution">
    <text evidence="2">The sequence shown here is derived from an EMBL/GenBank/DDBJ whole genome shotgun (WGS) entry which is preliminary data.</text>
</comment>
<dbReference type="EMBL" id="JACWFH010000019">
    <property type="protein sequence ID" value="MBY0098102.1"/>
    <property type="molecule type" value="Genomic_DNA"/>
</dbReference>
<accession>A0ABS7K757</accession>